<dbReference type="GO" id="GO:0006325">
    <property type="term" value="P:chromatin organization"/>
    <property type="evidence" value="ECO:0007669"/>
    <property type="project" value="UniProtKB-ARBA"/>
</dbReference>
<accession>A0A6A6D2C3</accession>
<dbReference type="PANTHER" id="PTHR15398:SF4">
    <property type="entry name" value="BROMODOMAIN-CONTAINING PROTEIN 8 ISOFORM X1"/>
    <property type="match status" value="1"/>
</dbReference>
<proteinExistence type="predicted"/>
<dbReference type="PROSITE" id="PS50014">
    <property type="entry name" value="BROMODOMAIN_2"/>
    <property type="match status" value="1"/>
</dbReference>
<feature type="compositionally biased region" description="Polar residues" evidence="4">
    <location>
        <begin position="80"/>
        <end position="89"/>
    </location>
</feature>
<keyword evidence="7" id="KW-1185">Reference proteome</keyword>
<evidence type="ECO:0000313" key="6">
    <source>
        <dbReference type="EMBL" id="KAF2172540.1"/>
    </source>
</evidence>
<dbReference type="RefSeq" id="XP_033673429.1">
    <property type="nucleotide sequence ID" value="XM_033815479.1"/>
</dbReference>
<dbReference type="GeneID" id="54568751"/>
<keyword evidence="3" id="KW-0175">Coiled coil</keyword>
<dbReference type="PANTHER" id="PTHR15398">
    <property type="entry name" value="BROMODOMAIN-CONTAINING PROTEIN 8"/>
    <property type="match status" value="1"/>
</dbReference>
<feature type="region of interest" description="Disordered" evidence="4">
    <location>
        <begin position="77"/>
        <end position="113"/>
    </location>
</feature>
<gene>
    <name evidence="6" type="ORF">M409DRAFT_63197</name>
</gene>
<evidence type="ECO:0000259" key="5">
    <source>
        <dbReference type="PROSITE" id="PS50014"/>
    </source>
</evidence>
<feature type="region of interest" description="Disordered" evidence="4">
    <location>
        <begin position="157"/>
        <end position="711"/>
    </location>
</feature>
<evidence type="ECO:0000256" key="2">
    <source>
        <dbReference type="PROSITE-ProRule" id="PRU00035"/>
    </source>
</evidence>
<dbReference type="EMBL" id="ML993581">
    <property type="protein sequence ID" value="KAF2172540.1"/>
    <property type="molecule type" value="Genomic_DNA"/>
</dbReference>
<dbReference type="InterPro" id="IPR001487">
    <property type="entry name" value="Bromodomain"/>
</dbReference>
<dbReference type="InterPro" id="IPR036427">
    <property type="entry name" value="Bromodomain-like_sf"/>
</dbReference>
<feature type="compositionally biased region" description="Low complexity" evidence="4">
    <location>
        <begin position="310"/>
        <end position="331"/>
    </location>
</feature>
<dbReference type="Gene3D" id="1.20.920.10">
    <property type="entry name" value="Bromodomain-like"/>
    <property type="match status" value="1"/>
</dbReference>
<feature type="compositionally biased region" description="Pro residues" evidence="4">
    <location>
        <begin position="270"/>
        <end position="283"/>
    </location>
</feature>
<dbReference type="Proteomes" id="UP000799537">
    <property type="component" value="Unassembled WGS sequence"/>
</dbReference>
<dbReference type="OrthoDB" id="21449at2759"/>
<protein>
    <recommendedName>
        <fullName evidence="5">Bromo domain-containing protein</fullName>
    </recommendedName>
</protein>
<feature type="compositionally biased region" description="Polar residues" evidence="4">
    <location>
        <begin position="192"/>
        <end position="217"/>
    </location>
</feature>
<name>A0A6A6D2C3_ZASCE</name>
<evidence type="ECO:0000256" key="1">
    <source>
        <dbReference type="ARBA" id="ARBA00023117"/>
    </source>
</evidence>
<evidence type="ECO:0000256" key="3">
    <source>
        <dbReference type="SAM" id="Coils"/>
    </source>
</evidence>
<dbReference type="SUPFAM" id="SSF47370">
    <property type="entry name" value="Bromodomain"/>
    <property type="match status" value="1"/>
</dbReference>
<feature type="region of interest" description="Disordered" evidence="4">
    <location>
        <begin position="846"/>
        <end position="870"/>
    </location>
</feature>
<keyword evidence="1 2" id="KW-0103">Bromodomain</keyword>
<feature type="coiled-coil region" evidence="3">
    <location>
        <begin position="129"/>
        <end position="156"/>
    </location>
</feature>
<reference evidence="6" key="1">
    <citation type="journal article" date="2020" name="Stud. Mycol.">
        <title>101 Dothideomycetes genomes: a test case for predicting lifestyles and emergence of pathogens.</title>
        <authorList>
            <person name="Haridas S."/>
            <person name="Albert R."/>
            <person name="Binder M."/>
            <person name="Bloem J."/>
            <person name="Labutti K."/>
            <person name="Salamov A."/>
            <person name="Andreopoulos B."/>
            <person name="Baker S."/>
            <person name="Barry K."/>
            <person name="Bills G."/>
            <person name="Bluhm B."/>
            <person name="Cannon C."/>
            <person name="Castanera R."/>
            <person name="Culley D."/>
            <person name="Daum C."/>
            <person name="Ezra D."/>
            <person name="Gonzalez J."/>
            <person name="Henrissat B."/>
            <person name="Kuo A."/>
            <person name="Liang C."/>
            <person name="Lipzen A."/>
            <person name="Lutzoni F."/>
            <person name="Magnuson J."/>
            <person name="Mondo S."/>
            <person name="Nolan M."/>
            <person name="Ohm R."/>
            <person name="Pangilinan J."/>
            <person name="Park H.-J."/>
            <person name="Ramirez L."/>
            <person name="Alfaro M."/>
            <person name="Sun H."/>
            <person name="Tritt A."/>
            <person name="Yoshinaga Y."/>
            <person name="Zwiers L.-H."/>
            <person name="Turgeon B."/>
            <person name="Goodwin S."/>
            <person name="Spatafora J."/>
            <person name="Crous P."/>
            <person name="Grigoriev I."/>
        </authorList>
    </citation>
    <scope>NUCLEOTIDE SEQUENCE</scope>
    <source>
        <strain evidence="6">ATCC 36951</strain>
    </source>
</reference>
<evidence type="ECO:0000313" key="7">
    <source>
        <dbReference type="Proteomes" id="UP000799537"/>
    </source>
</evidence>
<dbReference type="GO" id="GO:0035267">
    <property type="term" value="C:NuA4 histone acetyltransferase complex"/>
    <property type="evidence" value="ECO:0007669"/>
    <property type="project" value="TreeGrafter"/>
</dbReference>
<dbReference type="AlphaFoldDB" id="A0A6A6D2C3"/>
<feature type="domain" description="Bromo" evidence="5">
    <location>
        <begin position="725"/>
        <end position="831"/>
    </location>
</feature>
<feature type="compositionally biased region" description="Polar residues" evidence="4">
    <location>
        <begin position="596"/>
        <end position="617"/>
    </location>
</feature>
<feature type="compositionally biased region" description="Low complexity" evidence="4">
    <location>
        <begin position="353"/>
        <end position="392"/>
    </location>
</feature>
<feature type="compositionally biased region" description="Low complexity" evidence="4">
    <location>
        <begin position="651"/>
        <end position="661"/>
    </location>
</feature>
<evidence type="ECO:0000256" key="4">
    <source>
        <dbReference type="SAM" id="MobiDB-lite"/>
    </source>
</evidence>
<organism evidence="6 7">
    <name type="scientific">Zasmidium cellare ATCC 36951</name>
    <dbReference type="NCBI Taxonomy" id="1080233"/>
    <lineage>
        <taxon>Eukaryota</taxon>
        <taxon>Fungi</taxon>
        <taxon>Dikarya</taxon>
        <taxon>Ascomycota</taxon>
        <taxon>Pezizomycotina</taxon>
        <taxon>Dothideomycetes</taxon>
        <taxon>Dothideomycetidae</taxon>
        <taxon>Mycosphaerellales</taxon>
        <taxon>Mycosphaerellaceae</taxon>
        <taxon>Zasmidium</taxon>
    </lineage>
</organism>
<sequence>MPTSYSAYTALESLLLFQGLRADGVHPSSFNKISDQLKSISLISNEPSFDSGRLSPDALRELYLDLLKEEVKEDLERQVNGDNHLTNGDVSPGSRKRKAPSPSLPTVKEAAKHSHLIPQLVTRLYTRYRNHVVQKLRAHEAKYAEVKQQKEEIDARKWDESLLRKGTPTQTQSPKPSPKPSSSAHTQPDLARQNQAQAGTPSAATPPVQQKQPQNDGEANAKRYSQAKIESVMNHEPQDSPGGHRRASSNTTLPPLSEMAPQSPRFGIPPKIPGPGHPHPPMQQMPHGAYTHSPPAGQQSPYPPQHAHPRSTSVSSPQVQQSLSRPSSSPRPILPPPKGMQLAPVPHTGSPSMQGSPMHPQQHHSSPQQQHYQHPPQHRMPSGPSPTGEGPPRGYPTTPLAPHPGGYYQQQPPPQYMDRRTSYPLQQMPHGQPYPNQQPPPHQGGYMLPPFQVASQDPTKPLQAIRPQQMPPHAQRPPQYFPHGHNGPATAPRPQLPPRLVSDVVSALATPPRPRLKPLWKSEYRPSPLVVPDPKPRPDIEPLSPTLERAKSPTRSTRTTRGRDAPTIEEPLQAEPASKTRSRKRRTNARDKSPHSVVSSTADESMRTATRSQSVSTVAGMHPPSDDRPSSRGGVKAEPSTPANILDDAEPTPTASATPATGVLTRKRRGTLQSQAQPPAKRKRQESPAAEAEDPQMSTPPPRSTTVTATRNFAKISSAVMNDIASHKHGTYFAKEVREKDAPGYSDIVKQPQNLKSIRSAITAGARAIAAASTAESPSATPSASSTTVELERSVDLIPPKAIVNSAQLEKELMRMFANAYMFNPGEDGMALSTKEMFQDVEQTISNWRGTNREVAGDEDEEGKGKRRKG</sequence>